<organism evidence="1">
    <name type="scientific">marine sediment metagenome</name>
    <dbReference type="NCBI Taxonomy" id="412755"/>
    <lineage>
        <taxon>unclassified sequences</taxon>
        <taxon>metagenomes</taxon>
        <taxon>ecological metagenomes</taxon>
    </lineage>
</organism>
<name>X0V0M2_9ZZZZ</name>
<feature type="non-terminal residue" evidence="1">
    <location>
        <position position="1"/>
    </location>
</feature>
<dbReference type="AlphaFoldDB" id="X0V0M2"/>
<dbReference type="CDD" id="cd04647">
    <property type="entry name" value="LbH_MAT_like"/>
    <property type="match status" value="1"/>
</dbReference>
<sequence>LVGANHRLDRGRVIKDLPVSREKTGVRIGDGCWLGAGVSVLPGTSLGRGAVIGANSVVRGSVPDDEVWAGVPAHPVGERR</sequence>
<comment type="caution">
    <text evidence="1">The sequence shown here is derived from an EMBL/GenBank/DDBJ whole genome shotgun (WGS) entry which is preliminary data.</text>
</comment>
<dbReference type="InterPro" id="IPR001451">
    <property type="entry name" value="Hexapep"/>
</dbReference>
<reference evidence="1" key="1">
    <citation type="journal article" date="2014" name="Front. Microbiol.">
        <title>High frequency of phylogenetically diverse reductive dehalogenase-homologous genes in deep subseafloor sedimentary metagenomes.</title>
        <authorList>
            <person name="Kawai M."/>
            <person name="Futagami T."/>
            <person name="Toyoda A."/>
            <person name="Takaki Y."/>
            <person name="Nishi S."/>
            <person name="Hori S."/>
            <person name="Arai W."/>
            <person name="Tsubouchi T."/>
            <person name="Morono Y."/>
            <person name="Uchiyama I."/>
            <person name="Ito T."/>
            <person name="Fujiyama A."/>
            <person name="Inagaki F."/>
            <person name="Takami H."/>
        </authorList>
    </citation>
    <scope>NUCLEOTIDE SEQUENCE</scope>
    <source>
        <strain evidence="1">Expedition CK06-06</strain>
    </source>
</reference>
<dbReference type="SUPFAM" id="SSF51161">
    <property type="entry name" value="Trimeric LpxA-like enzymes"/>
    <property type="match status" value="1"/>
</dbReference>
<proteinExistence type="predicted"/>
<dbReference type="Pfam" id="PF00132">
    <property type="entry name" value="Hexapep"/>
    <property type="match status" value="1"/>
</dbReference>
<protein>
    <recommendedName>
        <fullName evidence="2">Acyltransferase</fullName>
    </recommendedName>
</protein>
<dbReference type="PANTHER" id="PTHR23416">
    <property type="entry name" value="SIALIC ACID SYNTHASE-RELATED"/>
    <property type="match status" value="1"/>
</dbReference>
<dbReference type="InterPro" id="IPR051159">
    <property type="entry name" value="Hexapeptide_acetyltransf"/>
</dbReference>
<dbReference type="Gene3D" id="2.160.10.10">
    <property type="entry name" value="Hexapeptide repeat proteins"/>
    <property type="match status" value="1"/>
</dbReference>
<gene>
    <name evidence="1" type="ORF">S01H1_46209</name>
</gene>
<evidence type="ECO:0000313" key="1">
    <source>
        <dbReference type="EMBL" id="GAG06078.1"/>
    </source>
</evidence>
<dbReference type="InterPro" id="IPR011004">
    <property type="entry name" value="Trimer_LpxA-like_sf"/>
</dbReference>
<evidence type="ECO:0008006" key="2">
    <source>
        <dbReference type="Google" id="ProtNLM"/>
    </source>
</evidence>
<dbReference type="EMBL" id="BARS01029574">
    <property type="protein sequence ID" value="GAG06078.1"/>
    <property type="molecule type" value="Genomic_DNA"/>
</dbReference>
<accession>X0V0M2</accession>